<name>A0ABY6C8E0_9HYPH</name>
<keyword evidence="1" id="KW-0472">Membrane</keyword>
<organism evidence="2 3">
    <name type="scientific">Devosia neptuniae</name>
    <dbReference type="NCBI Taxonomy" id="191302"/>
    <lineage>
        <taxon>Bacteria</taxon>
        <taxon>Pseudomonadati</taxon>
        <taxon>Pseudomonadota</taxon>
        <taxon>Alphaproteobacteria</taxon>
        <taxon>Hyphomicrobiales</taxon>
        <taxon>Devosiaceae</taxon>
        <taxon>Devosia</taxon>
    </lineage>
</organism>
<feature type="transmembrane region" description="Helical" evidence="1">
    <location>
        <begin position="132"/>
        <end position="152"/>
    </location>
</feature>
<accession>A0ABY6C8E0</accession>
<dbReference type="Proteomes" id="UP001061862">
    <property type="component" value="Chromosome"/>
</dbReference>
<keyword evidence="1" id="KW-1133">Transmembrane helix</keyword>
<evidence type="ECO:0000313" key="2">
    <source>
        <dbReference type="EMBL" id="UXN68505.1"/>
    </source>
</evidence>
<evidence type="ECO:0000313" key="3">
    <source>
        <dbReference type="Proteomes" id="UP001061862"/>
    </source>
</evidence>
<proteinExistence type="predicted"/>
<feature type="transmembrane region" description="Helical" evidence="1">
    <location>
        <begin position="101"/>
        <end position="120"/>
    </location>
</feature>
<feature type="transmembrane region" description="Helical" evidence="1">
    <location>
        <begin position="21"/>
        <end position="38"/>
    </location>
</feature>
<dbReference type="RefSeq" id="WP_262166394.1">
    <property type="nucleotide sequence ID" value="NZ_CP104965.1"/>
</dbReference>
<dbReference type="EMBL" id="CP104965">
    <property type="protein sequence ID" value="UXN68505.1"/>
    <property type="molecule type" value="Genomic_DNA"/>
</dbReference>
<dbReference type="Pfam" id="PF03729">
    <property type="entry name" value="DUF308"/>
    <property type="match status" value="1"/>
</dbReference>
<feature type="transmembrane region" description="Helical" evidence="1">
    <location>
        <begin position="158"/>
        <end position="183"/>
    </location>
</feature>
<feature type="transmembrane region" description="Helical" evidence="1">
    <location>
        <begin position="75"/>
        <end position="95"/>
    </location>
</feature>
<feature type="transmembrane region" description="Helical" evidence="1">
    <location>
        <begin position="44"/>
        <end position="63"/>
    </location>
</feature>
<dbReference type="InterPro" id="IPR005325">
    <property type="entry name" value="DUF308_memb"/>
</dbReference>
<sequence>MPTIDENSARSAQDRWLATYYISRAAFSVVWVAFALTLGQSNAALGAILLVIYPLWDAAANYVDATRNGGLLQNNTQAINVFVSLVTTLAVFIALQAGLNAVLTVFGAWAILSGLLQLGTAIRRWKSSGAQWAMILSGGQSALAGAFFVVQAQQPVPAVLPVVAGYAAFGAIYFLVSALSLLIGKHLGRRTRS</sequence>
<reference evidence="2 3" key="1">
    <citation type="submission" date="2022-09" db="EMBL/GenBank/DDBJ databases">
        <title>Interaction between co-microsymbionts with complementary sets of symbiotic genes in legume-rhizobium systems.</title>
        <authorList>
            <person name="Safronova V."/>
            <person name="Sazanova A."/>
            <person name="Afonin A."/>
            <person name="Chirak E."/>
        </authorList>
    </citation>
    <scope>NUCLEOTIDE SEQUENCE [LARGE SCALE GENOMIC DNA]</scope>
    <source>
        <strain evidence="2 3">A18/4-1</strain>
    </source>
</reference>
<keyword evidence="3" id="KW-1185">Reference proteome</keyword>
<keyword evidence="1" id="KW-0812">Transmembrane</keyword>
<protein>
    <submittedName>
        <fullName evidence="2">DUF308 domain-containing protein</fullName>
    </submittedName>
</protein>
<gene>
    <name evidence="2" type="ORF">N8A98_14695</name>
</gene>
<evidence type="ECO:0000256" key="1">
    <source>
        <dbReference type="SAM" id="Phobius"/>
    </source>
</evidence>